<accession>A0A9N8DTI4</accession>
<keyword evidence="8" id="KW-1185">Reference proteome</keyword>
<dbReference type="PANTHER" id="PTHR46332">
    <property type="entry name" value="ASPARTATE BETA-HYDROXYLASE DOMAIN-CONTAINING PROTEIN 2"/>
    <property type="match status" value="1"/>
</dbReference>
<keyword evidence="3" id="KW-0560">Oxidoreductase</keyword>
<evidence type="ECO:0000256" key="1">
    <source>
        <dbReference type="ARBA" id="ARBA00007730"/>
    </source>
</evidence>
<gene>
    <name evidence="7" type="ORF">SEMRO_278_G106450.1</name>
</gene>
<evidence type="ECO:0000259" key="6">
    <source>
        <dbReference type="Pfam" id="PF05118"/>
    </source>
</evidence>
<keyword evidence="2" id="KW-0223">Dioxygenase</keyword>
<name>A0A9N8DTI4_9STRA</name>
<organism evidence="7 8">
    <name type="scientific">Seminavis robusta</name>
    <dbReference type="NCBI Taxonomy" id="568900"/>
    <lineage>
        <taxon>Eukaryota</taxon>
        <taxon>Sar</taxon>
        <taxon>Stramenopiles</taxon>
        <taxon>Ochrophyta</taxon>
        <taxon>Bacillariophyta</taxon>
        <taxon>Bacillariophyceae</taxon>
        <taxon>Bacillariophycidae</taxon>
        <taxon>Naviculales</taxon>
        <taxon>Naviculaceae</taxon>
        <taxon>Seminavis</taxon>
    </lineage>
</organism>
<evidence type="ECO:0000256" key="3">
    <source>
        <dbReference type="ARBA" id="ARBA00023002"/>
    </source>
</evidence>
<evidence type="ECO:0000313" key="8">
    <source>
        <dbReference type="Proteomes" id="UP001153069"/>
    </source>
</evidence>
<dbReference type="AlphaFoldDB" id="A0A9N8DTI4"/>
<evidence type="ECO:0000256" key="4">
    <source>
        <dbReference type="SAM" id="MobiDB-lite"/>
    </source>
</evidence>
<keyword evidence="5" id="KW-0472">Membrane</keyword>
<evidence type="ECO:0000256" key="5">
    <source>
        <dbReference type="SAM" id="Phobius"/>
    </source>
</evidence>
<feature type="domain" description="Aspartyl/asparaginy/proline hydroxylase" evidence="6">
    <location>
        <begin position="129"/>
        <end position="293"/>
    </location>
</feature>
<reference evidence="7" key="1">
    <citation type="submission" date="2020-06" db="EMBL/GenBank/DDBJ databases">
        <authorList>
            <consortium name="Plant Systems Biology data submission"/>
        </authorList>
    </citation>
    <scope>NUCLEOTIDE SEQUENCE</scope>
    <source>
        <strain evidence="7">D6</strain>
    </source>
</reference>
<dbReference type="SUPFAM" id="SSF51197">
    <property type="entry name" value="Clavaminate synthase-like"/>
    <property type="match status" value="1"/>
</dbReference>
<evidence type="ECO:0000313" key="7">
    <source>
        <dbReference type="EMBL" id="CAB9506759.1"/>
    </source>
</evidence>
<keyword evidence="5" id="KW-1133">Transmembrane helix</keyword>
<dbReference type="GO" id="GO:0051213">
    <property type="term" value="F:dioxygenase activity"/>
    <property type="evidence" value="ECO:0007669"/>
    <property type="project" value="UniProtKB-KW"/>
</dbReference>
<dbReference type="Gene3D" id="2.60.120.330">
    <property type="entry name" value="B-lactam Antibiotic, Isopenicillin N Synthase, Chain"/>
    <property type="match status" value="1"/>
</dbReference>
<dbReference type="InterPro" id="IPR051821">
    <property type="entry name" value="Asp/Asn_beta-hydroxylase"/>
</dbReference>
<evidence type="ECO:0000256" key="2">
    <source>
        <dbReference type="ARBA" id="ARBA00022964"/>
    </source>
</evidence>
<dbReference type="InterPro" id="IPR027443">
    <property type="entry name" value="IPNS-like_sf"/>
</dbReference>
<proteinExistence type="inferred from homology"/>
<comment type="similarity">
    <text evidence="1">Belongs to the aspartyl/asparaginyl beta-hydroxylase family.</text>
</comment>
<dbReference type="OrthoDB" id="438431at2759"/>
<feature type="transmembrane region" description="Helical" evidence="5">
    <location>
        <begin position="55"/>
        <end position="73"/>
    </location>
</feature>
<comment type="caution">
    <text evidence="7">The sequence shown here is derived from an EMBL/GenBank/DDBJ whole genome shotgun (WGS) entry which is preliminary data.</text>
</comment>
<dbReference type="Pfam" id="PF05118">
    <property type="entry name" value="Asp_Arg_Hydrox"/>
    <property type="match status" value="1"/>
</dbReference>
<dbReference type="InterPro" id="IPR007803">
    <property type="entry name" value="Asp/Arg/Pro-Hydrxlase"/>
</dbReference>
<dbReference type="Proteomes" id="UP001153069">
    <property type="component" value="Unassembled WGS sequence"/>
</dbReference>
<protein>
    <submittedName>
        <fullName evidence="7">Asparaginyl beta-hydroxylase</fullName>
    </submittedName>
</protein>
<keyword evidence="5" id="KW-0812">Transmembrane</keyword>
<sequence>MSTAVRQRNVKHVGNGTAGSSHLDVSMGNATTKKSDASSHKQQLLLASLISRKNAVYYIPLLVFCYIFGPTAMHAPKAIYVWASHGFVTEFLLGAGIRDMVGSLVVDPNQLMVGDVNPPTPLAAYKDIVLEEYEQYRKSHDIPIIANLDPDEQGPLDTKGVWKTLFLKTMGRYTCAASHFPKTLEAVRNSGFTAYSIMFSRLAPGQKIEPHTGFSKIIQIYHLALKVPKAETPDKRPYITVKGCDDIEETINCRSETYHWTEGKEFIFDDSFTHYAENPTNEERLVLFLHIKRIDFKGWREEFVASVFCYIFSWVPFDGVLRLVRGTEATCAATAAH</sequence>
<feature type="region of interest" description="Disordered" evidence="4">
    <location>
        <begin position="1"/>
        <end position="35"/>
    </location>
</feature>
<dbReference type="EMBL" id="CAICTM010000277">
    <property type="protein sequence ID" value="CAB9506759.1"/>
    <property type="molecule type" value="Genomic_DNA"/>
</dbReference>
<dbReference type="PANTHER" id="PTHR46332:SF5">
    <property type="entry name" value="ASPARTATE BETA-HYDROXYLASE DOMAIN CONTAINING 2"/>
    <property type="match status" value="1"/>
</dbReference>